<evidence type="ECO:0000256" key="2">
    <source>
        <dbReference type="ARBA" id="ARBA00023125"/>
    </source>
</evidence>
<dbReference type="InterPro" id="IPR046335">
    <property type="entry name" value="LacI/GalR-like_sensor"/>
</dbReference>
<sequence length="337" mass="38532">MKNLIQINQHSNRPKYQQISDAVIYSIEHGFLEQGQQLPSISELSAWQNIAKVTVAKAYEELQERGIIRAQHGKGFYVATTGIRSQLNVFLLFDTLNAYKENLYYALKKSLPADTQLHLYFHHYDLPLFASLIENSLGKYNYYVIMPHFNEDVRAMVETIPKDKLVIIDKAVDKLPGDYTSVHQNFEEDIFHALSSGLDLLQAYHQITLVLSTDRFQFIPSRIITGFTKFCEMHQIPYEIQPTFAYTPLQKGEAYLLFSDHDLIDFIKAVNNLGLKLGKDIGLISYDDTPMKEILEGGITVISTNFEQMGRTVGQLITKRAKAKISNPSYLIKRNSL</sequence>
<dbReference type="Gene3D" id="1.10.10.10">
    <property type="entry name" value="Winged helix-like DNA-binding domain superfamily/Winged helix DNA-binding domain"/>
    <property type="match status" value="1"/>
</dbReference>
<dbReference type="InterPro" id="IPR036390">
    <property type="entry name" value="WH_DNA-bd_sf"/>
</dbReference>
<dbReference type="InterPro" id="IPR036388">
    <property type="entry name" value="WH-like_DNA-bd_sf"/>
</dbReference>
<reference evidence="5" key="1">
    <citation type="submission" date="2023-07" db="EMBL/GenBank/DDBJ databases">
        <title>The genome sequence of Rhodocytophaga aerolata KACC 12507.</title>
        <authorList>
            <person name="Zhang X."/>
        </authorList>
    </citation>
    <scope>NUCLEOTIDE SEQUENCE</scope>
    <source>
        <strain evidence="5">KACC 12507</strain>
    </source>
</reference>
<keyword evidence="6" id="KW-1185">Reference proteome</keyword>
<dbReference type="EMBL" id="JAUKPO010000013">
    <property type="protein sequence ID" value="MDO1448656.1"/>
    <property type="molecule type" value="Genomic_DNA"/>
</dbReference>
<comment type="caution">
    <text evidence="5">The sequence shown here is derived from an EMBL/GenBank/DDBJ whole genome shotgun (WGS) entry which is preliminary data.</text>
</comment>
<keyword evidence="1" id="KW-0805">Transcription regulation</keyword>
<dbReference type="PANTHER" id="PTHR38445">
    <property type="entry name" value="HTH-TYPE TRANSCRIPTIONAL REPRESSOR YTRA"/>
    <property type="match status" value="1"/>
</dbReference>
<evidence type="ECO:0000313" key="6">
    <source>
        <dbReference type="Proteomes" id="UP001168528"/>
    </source>
</evidence>
<keyword evidence="3" id="KW-0804">Transcription</keyword>
<dbReference type="InterPro" id="IPR000524">
    <property type="entry name" value="Tscrpt_reg_HTH_GntR"/>
</dbReference>
<dbReference type="CDD" id="cd07377">
    <property type="entry name" value="WHTH_GntR"/>
    <property type="match status" value="1"/>
</dbReference>
<dbReference type="PANTHER" id="PTHR38445:SF10">
    <property type="entry name" value="GNTR-FAMILY TRANSCRIPTIONAL REGULATOR"/>
    <property type="match status" value="1"/>
</dbReference>
<dbReference type="Gene3D" id="3.40.50.2300">
    <property type="match status" value="2"/>
</dbReference>
<organism evidence="5 6">
    <name type="scientific">Rhodocytophaga aerolata</name>
    <dbReference type="NCBI Taxonomy" id="455078"/>
    <lineage>
        <taxon>Bacteria</taxon>
        <taxon>Pseudomonadati</taxon>
        <taxon>Bacteroidota</taxon>
        <taxon>Cytophagia</taxon>
        <taxon>Cytophagales</taxon>
        <taxon>Rhodocytophagaceae</taxon>
        <taxon>Rhodocytophaga</taxon>
    </lineage>
</organism>
<evidence type="ECO:0000256" key="3">
    <source>
        <dbReference type="ARBA" id="ARBA00023163"/>
    </source>
</evidence>
<dbReference type="SMART" id="SM00345">
    <property type="entry name" value="HTH_GNTR"/>
    <property type="match status" value="1"/>
</dbReference>
<feature type="domain" description="HTH gntR-type" evidence="4">
    <location>
        <begin position="13"/>
        <end position="81"/>
    </location>
</feature>
<dbReference type="Proteomes" id="UP001168528">
    <property type="component" value="Unassembled WGS sequence"/>
</dbReference>
<evidence type="ECO:0000259" key="4">
    <source>
        <dbReference type="PROSITE" id="PS50949"/>
    </source>
</evidence>
<dbReference type="PROSITE" id="PS50949">
    <property type="entry name" value="HTH_GNTR"/>
    <property type="match status" value="1"/>
</dbReference>
<dbReference type="Pfam" id="PF00392">
    <property type="entry name" value="GntR"/>
    <property type="match status" value="1"/>
</dbReference>
<accession>A0ABT8R990</accession>
<dbReference type="SUPFAM" id="SSF46785">
    <property type="entry name" value="Winged helix' DNA-binding domain"/>
    <property type="match status" value="1"/>
</dbReference>
<protein>
    <submittedName>
        <fullName evidence="5">GntR family transcriptional regulator</fullName>
    </submittedName>
</protein>
<dbReference type="Pfam" id="PF13377">
    <property type="entry name" value="Peripla_BP_3"/>
    <property type="match status" value="1"/>
</dbReference>
<evidence type="ECO:0000313" key="5">
    <source>
        <dbReference type="EMBL" id="MDO1448656.1"/>
    </source>
</evidence>
<dbReference type="InterPro" id="IPR028082">
    <property type="entry name" value="Peripla_BP_I"/>
</dbReference>
<name>A0ABT8R990_9BACT</name>
<proteinExistence type="predicted"/>
<keyword evidence="2" id="KW-0238">DNA-binding</keyword>
<dbReference type="SUPFAM" id="SSF53822">
    <property type="entry name" value="Periplasmic binding protein-like I"/>
    <property type="match status" value="1"/>
</dbReference>
<dbReference type="RefSeq" id="WP_302039456.1">
    <property type="nucleotide sequence ID" value="NZ_JAUKPO010000013.1"/>
</dbReference>
<evidence type="ECO:0000256" key="1">
    <source>
        <dbReference type="ARBA" id="ARBA00023015"/>
    </source>
</evidence>
<gene>
    <name evidence="5" type="ORF">Q0590_20435</name>
</gene>